<gene>
    <name evidence="2" type="ORF">BXY45_12615</name>
</gene>
<evidence type="ECO:0000313" key="2">
    <source>
        <dbReference type="EMBL" id="PWJ49263.1"/>
    </source>
</evidence>
<organism evidence="2 3">
    <name type="scientific">Quadrisphaera granulorum</name>
    <dbReference type="NCBI Taxonomy" id="317664"/>
    <lineage>
        <taxon>Bacteria</taxon>
        <taxon>Bacillati</taxon>
        <taxon>Actinomycetota</taxon>
        <taxon>Actinomycetes</taxon>
        <taxon>Kineosporiales</taxon>
        <taxon>Kineosporiaceae</taxon>
        <taxon>Quadrisphaera</taxon>
    </lineage>
</organism>
<reference evidence="2 3" key="1">
    <citation type="submission" date="2018-03" db="EMBL/GenBank/DDBJ databases">
        <title>Genomic Encyclopedia of Archaeal and Bacterial Type Strains, Phase II (KMG-II): from individual species to whole genera.</title>
        <authorList>
            <person name="Goeker M."/>
        </authorList>
    </citation>
    <scope>NUCLEOTIDE SEQUENCE [LARGE SCALE GENOMIC DNA]</scope>
    <source>
        <strain evidence="2 3">DSM 44889</strain>
    </source>
</reference>
<dbReference type="InterPro" id="IPR025447">
    <property type="entry name" value="DUF4192"/>
</dbReference>
<proteinExistence type="predicted"/>
<feature type="compositionally biased region" description="Basic residues" evidence="1">
    <location>
        <begin position="93"/>
        <end position="102"/>
    </location>
</feature>
<name>A0A315ZVN1_9ACTN</name>
<keyword evidence="3" id="KW-1185">Reference proteome</keyword>
<evidence type="ECO:0000313" key="3">
    <source>
        <dbReference type="Proteomes" id="UP000245469"/>
    </source>
</evidence>
<sequence length="418" mass="43986">MTQAERTVIRSGSPFEVLSYAENTLGFRPRESLLLVSLRPPRWRTGMVGRIDVEAADHPELVDEVVRAVVADGAGRCFVALVTDEGETSWTRRPARRTRRVVPRPGRGPASSSAPSAGRPLTGLLGLPAVERAERVCAALLAAGVEAEPWLVHRGRLHSYACDRSCCPAEGLSLDQLASTHMAAEMVLAGRVVAPDRATWERSLRAAVAARPVGPVVSPRRPTDPDELAVQQALAALEARGRRGRPADRAVRSAWSELLRAEDHAPGAASRLDAEQAAVLLDALRRLPVRDQLLATVMPVAAGPNVPGIDPSGSPIDPAIDPASDPALDPDVALAVLEQLARRAPRLWRAAATGCAAWIAWCAGRAPVAGVWAEAALELDPAHSLSQLVQQAVACAVPPPGMPMGQTGGAGAPNASTS</sequence>
<evidence type="ECO:0000256" key="1">
    <source>
        <dbReference type="SAM" id="MobiDB-lite"/>
    </source>
</evidence>
<dbReference type="RefSeq" id="WP_170131579.1">
    <property type="nucleotide sequence ID" value="NZ_QGDQ01000026.1"/>
</dbReference>
<dbReference type="AlphaFoldDB" id="A0A315ZVN1"/>
<feature type="region of interest" description="Disordered" evidence="1">
    <location>
        <begin position="90"/>
        <end position="119"/>
    </location>
</feature>
<accession>A0A315ZVN1</accession>
<comment type="caution">
    <text evidence="2">The sequence shown here is derived from an EMBL/GenBank/DDBJ whole genome shotgun (WGS) entry which is preliminary data.</text>
</comment>
<protein>
    <submittedName>
        <fullName evidence="2">Uncharacterized protein DUF4192</fullName>
    </submittedName>
</protein>
<dbReference type="EMBL" id="QGDQ01000026">
    <property type="protein sequence ID" value="PWJ49263.1"/>
    <property type="molecule type" value="Genomic_DNA"/>
</dbReference>
<dbReference type="Proteomes" id="UP000245469">
    <property type="component" value="Unassembled WGS sequence"/>
</dbReference>
<feature type="compositionally biased region" description="Low complexity" evidence="1">
    <location>
        <begin position="103"/>
        <end position="119"/>
    </location>
</feature>
<dbReference type="Pfam" id="PF13830">
    <property type="entry name" value="DUF4192"/>
    <property type="match status" value="1"/>
</dbReference>